<reference evidence="5" key="1">
    <citation type="submission" date="2018-04" db="EMBL/GenBank/DDBJ databases">
        <title>Transcriptome assembly of Sipha flava.</title>
        <authorList>
            <person name="Scully E.D."/>
            <person name="Geib S.M."/>
            <person name="Palmer N.A."/>
            <person name="Koch K."/>
            <person name="Bradshaw J."/>
            <person name="Heng-Moss T."/>
            <person name="Sarath G."/>
        </authorList>
    </citation>
    <scope>NUCLEOTIDE SEQUENCE</scope>
</reference>
<gene>
    <name evidence="5" type="primary">DCXR_0</name>
    <name evidence="7 8" type="synonym">LOC112689138</name>
    <name evidence="5" type="ORF">g.171795</name>
</gene>
<dbReference type="PRINTS" id="PR00080">
    <property type="entry name" value="SDRFAMILY"/>
</dbReference>
<evidence type="ECO:0000256" key="3">
    <source>
        <dbReference type="ARBA" id="ARBA00022857"/>
    </source>
</evidence>
<keyword evidence="6" id="KW-1185">Reference proteome</keyword>
<dbReference type="RefSeq" id="XP_025418457.1">
    <property type="nucleotide sequence ID" value="XM_025562672.1"/>
</dbReference>
<keyword evidence="3" id="KW-0521">NADP</keyword>
<dbReference type="Gene3D" id="3.40.50.720">
    <property type="entry name" value="NAD(P)-binding Rossmann-like Domain"/>
    <property type="match status" value="1"/>
</dbReference>
<evidence type="ECO:0000256" key="4">
    <source>
        <dbReference type="ARBA" id="ARBA00023002"/>
    </source>
</evidence>
<dbReference type="GO" id="GO:0004090">
    <property type="term" value="F:carbonyl reductase (NADPH) activity"/>
    <property type="evidence" value="ECO:0007669"/>
    <property type="project" value="TreeGrafter"/>
</dbReference>
<evidence type="ECO:0000313" key="7">
    <source>
        <dbReference type="RefSeq" id="XP_025418457.1"/>
    </source>
</evidence>
<organism evidence="5">
    <name type="scientific">Sipha flava</name>
    <name type="common">yellow sugarcane aphid</name>
    <dbReference type="NCBI Taxonomy" id="143950"/>
    <lineage>
        <taxon>Eukaryota</taxon>
        <taxon>Metazoa</taxon>
        <taxon>Ecdysozoa</taxon>
        <taxon>Arthropoda</taxon>
        <taxon>Hexapoda</taxon>
        <taxon>Insecta</taxon>
        <taxon>Pterygota</taxon>
        <taxon>Neoptera</taxon>
        <taxon>Paraneoptera</taxon>
        <taxon>Hemiptera</taxon>
        <taxon>Sternorrhyncha</taxon>
        <taxon>Aphidomorpha</taxon>
        <taxon>Aphidoidea</taxon>
        <taxon>Aphididae</taxon>
        <taxon>Sipha</taxon>
    </lineage>
</organism>
<dbReference type="FunFam" id="3.40.50.720:FF:000084">
    <property type="entry name" value="Short-chain dehydrogenase reductase"/>
    <property type="match status" value="1"/>
</dbReference>
<dbReference type="InterPro" id="IPR036291">
    <property type="entry name" value="NAD(P)-bd_dom_sf"/>
</dbReference>
<dbReference type="EMBL" id="GGMS01013234">
    <property type="protein sequence ID" value="MBY82437.1"/>
    <property type="molecule type" value="Transcribed_RNA"/>
</dbReference>
<dbReference type="InterPro" id="IPR020904">
    <property type="entry name" value="Sc_DH/Rdtase_CS"/>
</dbReference>
<dbReference type="Pfam" id="PF13561">
    <property type="entry name" value="adh_short_C2"/>
    <property type="match status" value="1"/>
</dbReference>
<evidence type="ECO:0000313" key="6">
    <source>
        <dbReference type="Proteomes" id="UP000694846"/>
    </source>
</evidence>
<dbReference type="InterPro" id="IPR051737">
    <property type="entry name" value="L-xylulose/Carbonyl_redctase"/>
</dbReference>
<dbReference type="AlphaFoldDB" id="A0A2S2QXE3"/>
<proteinExistence type="inferred from homology"/>
<dbReference type="GO" id="GO:0050038">
    <property type="term" value="F:L-xylulose reductase (NADPH) activity"/>
    <property type="evidence" value="ECO:0007669"/>
    <property type="project" value="TreeGrafter"/>
</dbReference>
<dbReference type="Proteomes" id="UP000694846">
    <property type="component" value="Unplaced"/>
</dbReference>
<evidence type="ECO:0000313" key="8">
    <source>
        <dbReference type="RefSeq" id="XP_025418458.1"/>
    </source>
</evidence>
<accession>A0A2S2QXE3</accession>
<reference evidence="7 8" key="2">
    <citation type="submission" date="2025-04" db="UniProtKB">
        <authorList>
            <consortium name="RefSeq"/>
        </authorList>
    </citation>
    <scope>IDENTIFICATION</scope>
    <source>
        <tissue evidence="7 8">Whole body</tissue>
    </source>
</reference>
<keyword evidence="4" id="KW-0560">Oxidoreductase</keyword>
<dbReference type="OrthoDB" id="1393670at2759"/>
<evidence type="ECO:0000256" key="2">
    <source>
        <dbReference type="ARBA" id="ARBA00011881"/>
    </source>
</evidence>
<dbReference type="RefSeq" id="XP_025418458.1">
    <property type="nucleotide sequence ID" value="XM_025562673.1"/>
</dbReference>
<dbReference type="GO" id="GO:0006006">
    <property type="term" value="P:glucose metabolic process"/>
    <property type="evidence" value="ECO:0007669"/>
    <property type="project" value="TreeGrafter"/>
</dbReference>
<dbReference type="InterPro" id="IPR002347">
    <property type="entry name" value="SDR_fam"/>
</dbReference>
<sequence length="273" mass="29452">MFGSIFKLSTKLNNQSIVMTLSRSIVQQRASMEEYFKDKRFIVTGASGGIGKVIVGRLIALDAHVFAIGRDVDTLPSSDNKKLIKVTVDVGEWDSAYSKVLEMGPVHGLVNNAGVAHIESFLNTTQHGWDDTLNINARGVVRISQAVVKNMIAAKIQGAIVNVSSTISEKAIPDHVSYCASKGAVNQITRSMAIELGPLGIRTNNVNPTVVMTRMGKKAWSDPAKSGPILQKIPLGKFAEPNDIADAVMFLLSDYSRMVNGLNLYVDGGFMTG</sequence>
<dbReference type="PANTHER" id="PTHR44252">
    <property type="entry name" value="D-ERYTHRULOSE REDUCTASE"/>
    <property type="match status" value="1"/>
</dbReference>
<dbReference type="PANTHER" id="PTHR44252:SF3">
    <property type="entry name" value="D-ERYTHRULOSE REDUCTASE-RELATED"/>
    <property type="match status" value="1"/>
</dbReference>
<evidence type="ECO:0000256" key="1">
    <source>
        <dbReference type="ARBA" id="ARBA00006484"/>
    </source>
</evidence>
<protein>
    <submittedName>
        <fullName evidence="5 7 8">L-xylulose reductase</fullName>
    </submittedName>
</protein>
<dbReference type="PRINTS" id="PR00081">
    <property type="entry name" value="GDHRDH"/>
</dbReference>
<comment type="similarity">
    <text evidence="1">Belongs to the short-chain dehydrogenases/reductases (SDR) family.</text>
</comment>
<evidence type="ECO:0000313" key="5">
    <source>
        <dbReference type="EMBL" id="MBY82437.1"/>
    </source>
</evidence>
<comment type="subunit">
    <text evidence="2">Homotetramer.</text>
</comment>
<dbReference type="GO" id="GO:0005997">
    <property type="term" value="P:xylulose metabolic process"/>
    <property type="evidence" value="ECO:0007669"/>
    <property type="project" value="TreeGrafter"/>
</dbReference>
<dbReference type="SUPFAM" id="SSF51735">
    <property type="entry name" value="NAD(P)-binding Rossmann-fold domains"/>
    <property type="match status" value="1"/>
</dbReference>
<dbReference type="PROSITE" id="PS00061">
    <property type="entry name" value="ADH_SHORT"/>
    <property type="match status" value="1"/>
</dbReference>
<name>A0A2S2QXE3_9HEMI</name>